<dbReference type="RefSeq" id="WP_149196731.1">
    <property type="nucleotide sequence ID" value="NZ_BSOV01000023.1"/>
</dbReference>
<dbReference type="KEGG" id="aoz:HUE56_21620"/>
<keyword evidence="2" id="KW-1185">Reference proteome</keyword>
<name>A0A6N1AM23_9PROT</name>
<dbReference type="EMBL" id="CP054619">
    <property type="protein sequence ID" value="QKS52945.1"/>
    <property type="molecule type" value="Genomic_DNA"/>
</dbReference>
<dbReference type="AlphaFoldDB" id="A0A6N1AM23"/>
<gene>
    <name evidence="1" type="ORF">HUE56_21620</name>
</gene>
<accession>A0A6N1AM23</accession>
<organism evidence="1 2">
    <name type="scientific">Azospirillum oryzae</name>
    <dbReference type="NCBI Taxonomy" id="286727"/>
    <lineage>
        <taxon>Bacteria</taxon>
        <taxon>Pseudomonadati</taxon>
        <taxon>Pseudomonadota</taxon>
        <taxon>Alphaproteobacteria</taxon>
        <taxon>Rhodospirillales</taxon>
        <taxon>Azospirillaceae</taxon>
        <taxon>Azospirillum</taxon>
    </lineage>
</organism>
<protein>
    <submittedName>
        <fullName evidence="1">Uncharacterized protein</fullName>
    </submittedName>
</protein>
<dbReference type="Proteomes" id="UP000509702">
    <property type="component" value="Chromosome"/>
</dbReference>
<reference evidence="1 2" key="1">
    <citation type="submission" date="2020-06" db="EMBL/GenBank/DDBJ databases">
        <title>Complete genome of Azosprillum oryzae KACC14407.</title>
        <authorList>
            <person name="Kim M."/>
            <person name="Park Y.-J."/>
            <person name="Shin J.-H."/>
        </authorList>
    </citation>
    <scope>NUCLEOTIDE SEQUENCE [LARGE SCALE GENOMIC DNA]</scope>
    <source>
        <strain evidence="1 2">KACC 14407</strain>
    </source>
</reference>
<evidence type="ECO:0000313" key="1">
    <source>
        <dbReference type="EMBL" id="QKS52945.1"/>
    </source>
</evidence>
<sequence length="181" mass="20250">MASILGVHSNVSGDKNGLIAGHAWISVTIDKKTTNYGLWPDDNGEVMKRKEGDPNKSDVRVGYEDSYVAVSSRYYQLSVQQEAKLSLILSKASTWATTNNCSSWAHDVIMEVVKEDVDADDWLGIETPRELGRNIDILELKDPTSISKPKISFRYTNMEVYVHQSGYMRGYNHAKGKAFVS</sequence>
<evidence type="ECO:0000313" key="2">
    <source>
        <dbReference type="Proteomes" id="UP000509702"/>
    </source>
</evidence>
<proteinExistence type="predicted"/>